<gene>
    <name evidence="1" type="primary">ACK2</name>
    <name evidence="1" type="ORF">KSP40_PGU011773</name>
</gene>
<keyword evidence="2" id="KW-1185">Reference proteome</keyword>
<name>A0ABR2LEG0_9ASPA</name>
<reference evidence="1 2" key="1">
    <citation type="journal article" date="2022" name="Nat. Plants">
        <title>Genomes of leafy and leafless Platanthera orchids illuminate the evolution of mycoheterotrophy.</title>
        <authorList>
            <person name="Li M.H."/>
            <person name="Liu K.W."/>
            <person name="Li Z."/>
            <person name="Lu H.C."/>
            <person name="Ye Q.L."/>
            <person name="Zhang D."/>
            <person name="Wang J.Y."/>
            <person name="Li Y.F."/>
            <person name="Zhong Z.M."/>
            <person name="Liu X."/>
            <person name="Yu X."/>
            <person name="Liu D.K."/>
            <person name="Tu X.D."/>
            <person name="Liu B."/>
            <person name="Hao Y."/>
            <person name="Liao X.Y."/>
            <person name="Jiang Y.T."/>
            <person name="Sun W.H."/>
            <person name="Chen J."/>
            <person name="Chen Y.Q."/>
            <person name="Ai Y."/>
            <person name="Zhai J.W."/>
            <person name="Wu S.S."/>
            <person name="Zhou Z."/>
            <person name="Hsiao Y.Y."/>
            <person name="Wu W.L."/>
            <person name="Chen Y.Y."/>
            <person name="Lin Y.F."/>
            <person name="Hsu J.L."/>
            <person name="Li C.Y."/>
            <person name="Wang Z.W."/>
            <person name="Zhao X."/>
            <person name="Zhong W.Y."/>
            <person name="Ma X.K."/>
            <person name="Ma L."/>
            <person name="Huang J."/>
            <person name="Chen G.Z."/>
            <person name="Huang M.Z."/>
            <person name="Huang L."/>
            <person name="Peng D.H."/>
            <person name="Luo Y.B."/>
            <person name="Zou S.Q."/>
            <person name="Chen S.P."/>
            <person name="Lan S."/>
            <person name="Tsai W.C."/>
            <person name="Van de Peer Y."/>
            <person name="Liu Z.J."/>
        </authorList>
    </citation>
    <scope>NUCLEOTIDE SEQUENCE [LARGE SCALE GENOMIC DNA]</scope>
    <source>
        <strain evidence="1">Lor288</strain>
    </source>
</reference>
<evidence type="ECO:0000313" key="2">
    <source>
        <dbReference type="Proteomes" id="UP001412067"/>
    </source>
</evidence>
<sequence length="105" mass="11088">MIFAAAPRSTAGSARTPFKLVAIIVLAATPIADHLAPAAGDRGAAAMSKARVYADINVLRPKEYWTTSPSPCSGDARPLVLFSYYDSARIGVRMGKFLGHVLAVL</sequence>
<dbReference type="EMBL" id="JBBWWR010000021">
    <property type="protein sequence ID" value="KAK8938114.1"/>
    <property type="molecule type" value="Genomic_DNA"/>
</dbReference>
<keyword evidence="1" id="KW-0418">Kinase</keyword>
<evidence type="ECO:0000313" key="1">
    <source>
        <dbReference type="EMBL" id="KAK8938114.1"/>
    </source>
</evidence>
<proteinExistence type="predicted"/>
<keyword evidence="1" id="KW-0808">Transferase</keyword>
<protein>
    <submittedName>
        <fullName evidence="1">Casein kinase II subunit alpha</fullName>
    </submittedName>
</protein>
<accession>A0ABR2LEG0</accession>
<organism evidence="1 2">
    <name type="scientific">Platanthera guangdongensis</name>
    <dbReference type="NCBI Taxonomy" id="2320717"/>
    <lineage>
        <taxon>Eukaryota</taxon>
        <taxon>Viridiplantae</taxon>
        <taxon>Streptophyta</taxon>
        <taxon>Embryophyta</taxon>
        <taxon>Tracheophyta</taxon>
        <taxon>Spermatophyta</taxon>
        <taxon>Magnoliopsida</taxon>
        <taxon>Liliopsida</taxon>
        <taxon>Asparagales</taxon>
        <taxon>Orchidaceae</taxon>
        <taxon>Orchidoideae</taxon>
        <taxon>Orchideae</taxon>
        <taxon>Orchidinae</taxon>
        <taxon>Platanthera</taxon>
    </lineage>
</organism>
<dbReference type="GO" id="GO:0016301">
    <property type="term" value="F:kinase activity"/>
    <property type="evidence" value="ECO:0007669"/>
    <property type="project" value="UniProtKB-KW"/>
</dbReference>
<dbReference type="Proteomes" id="UP001412067">
    <property type="component" value="Unassembled WGS sequence"/>
</dbReference>
<comment type="caution">
    <text evidence="1">The sequence shown here is derived from an EMBL/GenBank/DDBJ whole genome shotgun (WGS) entry which is preliminary data.</text>
</comment>